<dbReference type="Proteomes" id="UP000244178">
    <property type="component" value="Unassembled WGS sequence"/>
</dbReference>
<sequence>MSDMEKANILYQLKTAFDVSPELLETLLKQISNKSIKENFKRITSGLTIEDNYKHIFSAMPWIKNIGALHQAQAEKYKKNFQIPDYVLLVEDSQKNNFPLLVDVKYVKGDAKSCTIITKQKHTLRQYAKAHRQPLLIAIYWEFLGYWTHTCLSHFGGKKNNKIDWQTAICNDLSHLLSDYTFLVNKPFYRKTLFPKPADHSNRNYARHKLYGNFDSIFIGRDIDNFFQEIEIFYSMVIDANFNSITVSIEDNDTHMCLIEEFSGQPSMIKLSQWLLNVAQLMDIQPSLAVNNMHVLEMARIVIVDLMHRLGYSISYNIPTLKNACTDELFELAYKDTTVMRDYRYGKV</sequence>
<proteinExistence type="predicted"/>
<evidence type="ECO:0000313" key="1">
    <source>
        <dbReference type="EMBL" id="PUA45344.1"/>
    </source>
</evidence>
<comment type="caution">
    <text evidence="1">The sequence shown here is derived from an EMBL/GenBank/DDBJ whole genome shotgun (WGS) entry which is preliminary data.</text>
</comment>
<evidence type="ECO:0008006" key="3">
    <source>
        <dbReference type="Google" id="ProtNLM"/>
    </source>
</evidence>
<dbReference type="AlphaFoldDB" id="A0A2T6GMG5"/>
<dbReference type="EMBL" id="PYJM01000002">
    <property type="protein sequence ID" value="PUA45344.1"/>
    <property type="molecule type" value="Genomic_DNA"/>
</dbReference>
<protein>
    <recommendedName>
        <fullName evidence="3">Restriction endonuclease</fullName>
    </recommendedName>
</protein>
<evidence type="ECO:0000313" key="2">
    <source>
        <dbReference type="Proteomes" id="UP000244178"/>
    </source>
</evidence>
<dbReference type="RefSeq" id="WP_108544303.1">
    <property type="nucleotide sequence ID" value="NZ_PYJM01000002.1"/>
</dbReference>
<reference evidence="1 2" key="1">
    <citation type="submission" date="2018-03" db="EMBL/GenBank/DDBJ databases">
        <title>Draft genome sequence of the plant growth promoting rhizobacterium Pseudomonas protegens strain BNJ-SS-45 isolated from wheat (Triticum aestivum) rhizosphere.</title>
        <authorList>
            <person name="Bajpai A."/>
            <person name="Shende K."/>
            <person name="Meena N."/>
            <person name="Upadhyayula S.R."/>
            <person name="Suravajhala P."/>
            <person name="Medicherla K.M."/>
            <person name="Johri B.N."/>
        </authorList>
    </citation>
    <scope>NUCLEOTIDE SEQUENCE [LARGE SCALE GENOMIC DNA]</scope>
    <source>
        <strain evidence="1 2">BNJ-SS-45</strain>
    </source>
</reference>
<organism evidence="1 2">
    <name type="scientific">Pseudomonas protegens</name>
    <dbReference type="NCBI Taxonomy" id="380021"/>
    <lineage>
        <taxon>Bacteria</taxon>
        <taxon>Pseudomonadati</taxon>
        <taxon>Pseudomonadota</taxon>
        <taxon>Gammaproteobacteria</taxon>
        <taxon>Pseudomonadales</taxon>
        <taxon>Pseudomonadaceae</taxon>
        <taxon>Pseudomonas</taxon>
    </lineage>
</organism>
<gene>
    <name evidence="1" type="ORF">C5U62_07570</name>
</gene>
<name>A0A2T6GMG5_9PSED</name>
<accession>A0A2T6GMG5</accession>